<dbReference type="AlphaFoldDB" id="A0A9D1HV64"/>
<gene>
    <name evidence="2" type="ORF">IAD49_04860</name>
</gene>
<evidence type="ECO:0000313" key="3">
    <source>
        <dbReference type="Proteomes" id="UP000824087"/>
    </source>
</evidence>
<dbReference type="InterPro" id="IPR010540">
    <property type="entry name" value="CmpB_TMEM229"/>
</dbReference>
<name>A0A9D1HV64_9BACT</name>
<evidence type="ECO:0000313" key="2">
    <source>
        <dbReference type="EMBL" id="HIU22892.1"/>
    </source>
</evidence>
<feature type="transmembrane region" description="Helical" evidence="1">
    <location>
        <begin position="85"/>
        <end position="105"/>
    </location>
</feature>
<protein>
    <submittedName>
        <fullName evidence="2">ABC transporter permease</fullName>
    </submittedName>
</protein>
<reference evidence="2" key="2">
    <citation type="journal article" date="2021" name="PeerJ">
        <title>Extensive microbial diversity within the chicken gut microbiome revealed by metagenomics and culture.</title>
        <authorList>
            <person name="Gilroy R."/>
            <person name="Ravi A."/>
            <person name="Getino M."/>
            <person name="Pursley I."/>
            <person name="Horton D.L."/>
            <person name="Alikhan N.F."/>
            <person name="Baker D."/>
            <person name="Gharbi K."/>
            <person name="Hall N."/>
            <person name="Watson M."/>
            <person name="Adriaenssens E.M."/>
            <person name="Foster-Nyarko E."/>
            <person name="Jarju S."/>
            <person name="Secka A."/>
            <person name="Antonio M."/>
            <person name="Oren A."/>
            <person name="Chaudhuri R.R."/>
            <person name="La Ragione R."/>
            <person name="Hildebrand F."/>
            <person name="Pallen M.J."/>
        </authorList>
    </citation>
    <scope>NUCLEOTIDE SEQUENCE</scope>
    <source>
        <strain evidence="2">CHK197-8231</strain>
    </source>
</reference>
<comment type="caution">
    <text evidence="2">The sequence shown here is derived from an EMBL/GenBank/DDBJ whole genome shotgun (WGS) entry which is preliminary data.</text>
</comment>
<dbReference type="Pfam" id="PF06541">
    <property type="entry name" value="ABC_trans_CmpB"/>
    <property type="match status" value="1"/>
</dbReference>
<feature type="transmembrane region" description="Helical" evidence="1">
    <location>
        <begin position="44"/>
        <end position="64"/>
    </location>
</feature>
<sequence length="247" mass="28189">MESFLQLIEKRKFINRGFFIGPYCPIYGSGGILMTIFLRELESSPFQLLLASTLLCTGLEYVTSYLMEKLFKARWWDYSHKLFHLNGRVCLENAILFGFAGVLLIRYINPLLLSVTNAIPGNLKIWLSGLLVGIFLLDNIVSFAIIGSFRKTVARTAEDNTEEITQRVKAVTDELKVGVHEKATTAITVITKLIADARKESTKKIKTMFEKSPYLYRRLLQAYPNLEIRGVSFRKIKKEILKKIKGN</sequence>
<feature type="transmembrane region" description="Helical" evidence="1">
    <location>
        <begin position="20"/>
        <end position="38"/>
    </location>
</feature>
<evidence type="ECO:0000256" key="1">
    <source>
        <dbReference type="SAM" id="Phobius"/>
    </source>
</evidence>
<dbReference type="EMBL" id="DVML01000025">
    <property type="protein sequence ID" value="HIU22892.1"/>
    <property type="molecule type" value="Genomic_DNA"/>
</dbReference>
<proteinExistence type="predicted"/>
<keyword evidence="1" id="KW-1133">Transmembrane helix</keyword>
<keyword evidence="1" id="KW-0472">Membrane</keyword>
<dbReference type="Proteomes" id="UP000824087">
    <property type="component" value="Unassembled WGS sequence"/>
</dbReference>
<reference evidence="2" key="1">
    <citation type="submission" date="2020-10" db="EMBL/GenBank/DDBJ databases">
        <authorList>
            <person name="Gilroy R."/>
        </authorList>
    </citation>
    <scope>NUCLEOTIDE SEQUENCE</scope>
    <source>
        <strain evidence="2">CHK197-8231</strain>
    </source>
</reference>
<accession>A0A9D1HV64</accession>
<organism evidence="2 3">
    <name type="scientific">Candidatus Fimihabitans intestinipullorum</name>
    <dbReference type="NCBI Taxonomy" id="2840820"/>
    <lineage>
        <taxon>Bacteria</taxon>
        <taxon>Bacillati</taxon>
        <taxon>Mycoplasmatota</taxon>
        <taxon>Mycoplasmatota incertae sedis</taxon>
        <taxon>Candidatus Fimihabitans</taxon>
    </lineage>
</organism>
<keyword evidence="1" id="KW-0812">Transmembrane</keyword>
<feature type="transmembrane region" description="Helical" evidence="1">
    <location>
        <begin position="125"/>
        <end position="146"/>
    </location>
</feature>